<dbReference type="AlphaFoldDB" id="A0A1I7KFF8"/>
<dbReference type="RefSeq" id="WP_139233036.1">
    <property type="nucleotide sequence ID" value="NZ_FPBP01000019.1"/>
</dbReference>
<sequence>MTTQATPLHRTRAGRLLALMLALLLSVTSLAGHAAMDACASDCTTAQVDMVDNTDHECSACTTLTATRAIAPVSLDTLADASRPAVVEYIPLPPRQPPRP</sequence>
<reference evidence="3" key="1">
    <citation type="submission" date="2016-10" db="EMBL/GenBank/DDBJ databases">
        <authorList>
            <person name="Varghese N."/>
            <person name="Submissions S."/>
        </authorList>
    </citation>
    <scope>NUCLEOTIDE SEQUENCE [LARGE SCALE GENOMIC DNA]</scope>
    <source>
        <strain evidence="3">CGMCC 1.6981</strain>
    </source>
</reference>
<evidence type="ECO:0000313" key="3">
    <source>
        <dbReference type="Proteomes" id="UP000198693"/>
    </source>
</evidence>
<dbReference type="OrthoDB" id="6169481at2"/>
<dbReference type="EMBL" id="FPBP01000019">
    <property type="protein sequence ID" value="SFU96172.1"/>
    <property type="molecule type" value="Genomic_DNA"/>
</dbReference>
<dbReference type="STRING" id="463301.SAMN04487955_11920"/>
<evidence type="ECO:0000256" key="1">
    <source>
        <dbReference type="SAM" id="SignalP"/>
    </source>
</evidence>
<dbReference type="Proteomes" id="UP000198693">
    <property type="component" value="Unassembled WGS sequence"/>
</dbReference>
<keyword evidence="3" id="KW-1185">Reference proteome</keyword>
<proteinExistence type="predicted"/>
<evidence type="ECO:0000313" key="2">
    <source>
        <dbReference type="EMBL" id="SFU96172.1"/>
    </source>
</evidence>
<keyword evidence="1" id="KW-0732">Signal</keyword>
<feature type="signal peptide" evidence="1">
    <location>
        <begin position="1"/>
        <end position="31"/>
    </location>
</feature>
<organism evidence="2 3">
    <name type="scientific">Halomonas korlensis</name>
    <dbReference type="NCBI Taxonomy" id="463301"/>
    <lineage>
        <taxon>Bacteria</taxon>
        <taxon>Pseudomonadati</taxon>
        <taxon>Pseudomonadota</taxon>
        <taxon>Gammaproteobacteria</taxon>
        <taxon>Oceanospirillales</taxon>
        <taxon>Halomonadaceae</taxon>
        <taxon>Halomonas</taxon>
    </lineage>
</organism>
<name>A0A1I7KFF8_9GAMM</name>
<gene>
    <name evidence="2" type="ORF">SAMN04487955_11920</name>
</gene>
<accession>A0A1I7KFF8</accession>
<protein>
    <submittedName>
        <fullName evidence="2">Uncharacterized protein</fullName>
    </submittedName>
</protein>
<feature type="chain" id="PRO_5011734360" evidence="1">
    <location>
        <begin position="32"/>
        <end position="100"/>
    </location>
</feature>